<evidence type="ECO:0000313" key="4">
    <source>
        <dbReference type="Proteomes" id="UP000713904"/>
    </source>
</evidence>
<keyword evidence="1" id="KW-0812">Transmembrane</keyword>
<protein>
    <submittedName>
        <fullName evidence="3">C39 family peptidase</fullName>
    </submittedName>
</protein>
<dbReference type="Gene3D" id="3.90.70.10">
    <property type="entry name" value="Cysteine proteinases"/>
    <property type="match status" value="1"/>
</dbReference>
<comment type="caution">
    <text evidence="3">The sequence shown here is derived from an EMBL/GenBank/DDBJ whole genome shotgun (WGS) entry which is preliminary data.</text>
</comment>
<reference evidence="3 4" key="1">
    <citation type="submission" date="2020-05" db="EMBL/GenBank/DDBJ databases">
        <title>Draft genome of xy-202 and genomic insight in genome of the genus Peptostreptococcus.</title>
        <authorList>
            <person name="Zhang Z."/>
        </authorList>
    </citation>
    <scope>NUCLEOTIDE SEQUENCE [LARGE SCALE GENOMIC DNA]</scope>
    <source>
        <strain evidence="3 4">DSM 27025</strain>
    </source>
</reference>
<dbReference type="PANTHER" id="PTHR37806">
    <property type="entry name" value="LMO0724 PROTEIN"/>
    <property type="match status" value="1"/>
</dbReference>
<organism evidence="3 4">
    <name type="scientific">Peptostreptococcus canis</name>
    <dbReference type="NCBI Taxonomy" id="1159213"/>
    <lineage>
        <taxon>Bacteria</taxon>
        <taxon>Bacillati</taxon>
        <taxon>Bacillota</taxon>
        <taxon>Clostridia</taxon>
        <taxon>Peptostreptococcales</taxon>
        <taxon>Peptostreptococcaceae</taxon>
        <taxon>Peptostreptococcus</taxon>
    </lineage>
</organism>
<proteinExistence type="predicted"/>
<dbReference type="RefSeq" id="WP_185624379.1">
    <property type="nucleotide sequence ID" value="NZ_JABGBW010000004.1"/>
</dbReference>
<sequence length="216" mass="24700">MEKLFRLIKVTIVLFISIMVFYLVPNRQLNVEPISQYPNMPNGCEITSLAMVMNHEGYKVSKEFLCDNFLEKSGYYNANPNKAYIGNPYKSGYYCNAAPIANAANKYFNRYGINREAKDETGMSVLGILNRIIFDKKPVIVWYTVDDREPEIGIGRYIDEYGNKKELLSNSHCIVVDGVGFGKISAVDPIQGKRRINFLEFTKLYVQTRSKAVVIY</sequence>
<dbReference type="InterPro" id="IPR039564">
    <property type="entry name" value="Peptidase_C39-like"/>
</dbReference>
<name>A0ABR6TMG5_9FIRM</name>
<gene>
    <name evidence="3" type="ORF">HLB29_06610</name>
</gene>
<keyword evidence="1" id="KW-1133">Transmembrane helix</keyword>
<evidence type="ECO:0000259" key="2">
    <source>
        <dbReference type="Pfam" id="PF13529"/>
    </source>
</evidence>
<dbReference type="Proteomes" id="UP000713904">
    <property type="component" value="Unassembled WGS sequence"/>
</dbReference>
<evidence type="ECO:0000313" key="3">
    <source>
        <dbReference type="EMBL" id="MBC2576354.1"/>
    </source>
</evidence>
<evidence type="ECO:0000256" key="1">
    <source>
        <dbReference type="SAM" id="Phobius"/>
    </source>
</evidence>
<feature type="transmembrane region" description="Helical" evidence="1">
    <location>
        <begin position="7"/>
        <end position="24"/>
    </location>
</feature>
<dbReference type="Pfam" id="PF13529">
    <property type="entry name" value="Peptidase_C39_2"/>
    <property type="match status" value="1"/>
</dbReference>
<accession>A0ABR6TMG5</accession>
<keyword evidence="1" id="KW-0472">Membrane</keyword>
<dbReference type="EMBL" id="JABGBW010000004">
    <property type="protein sequence ID" value="MBC2576354.1"/>
    <property type="molecule type" value="Genomic_DNA"/>
</dbReference>
<feature type="domain" description="Peptidase C39-like" evidence="2">
    <location>
        <begin position="29"/>
        <end position="180"/>
    </location>
</feature>
<keyword evidence="4" id="KW-1185">Reference proteome</keyword>
<dbReference type="PANTHER" id="PTHR37806:SF1">
    <property type="entry name" value="PEPTIDASE C39-LIKE DOMAIN-CONTAINING PROTEIN"/>
    <property type="match status" value="1"/>
</dbReference>